<dbReference type="AlphaFoldDB" id="G8ZVT6"/>
<dbReference type="PANTHER" id="PTHR34814">
    <property type="entry name" value="NITROSOGUANIDINE RESISTANCE PROTEIN SNG1"/>
    <property type="match status" value="1"/>
</dbReference>
<dbReference type="FunCoup" id="G8ZVT6">
    <property type="interactions" value="29"/>
</dbReference>
<dbReference type="PANTHER" id="PTHR34814:SF1">
    <property type="entry name" value="NITROSOGUANIDINE RESISTANCE PROTEIN SNG1"/>
    <property type="match status" value="1"/>
</dbReference>
<feature type="transmembrane region" description="Helical" evidence="1">
    <location>
        <begin position="48"/>
        <end position="69"/>
    </location>
</feature>
<evidence type="ECO:0000313" key="3">
    <source>
        <dbReference type="EMBL" id="CCE92730.1"/>
    </source>
</evidence>
<proteinExistence type="predicted"/>
<keyword evidence="1" id="KW-1133">Transmembrane helix</keyword>
<gene>
    <name evidence="3" type="primary">TDEL0E04870</name>
    <name evidence="3" type="ORF">TDEL_0E04870</name>
</gene>
<feature type="transmembrane region" description="Helical" evidence="1">
    <location>
        <begin position="327"/>
        <end position="347"/>
    </location>
</feature>
<sequence length="454" mass="51535">MLVNNPSLTSREVPETMTYLKGMTLQKTKTGFFSPRLRNHRRKIIEKFLFTNVLLGSFVIAILSIYWGATYKRSHYMLQSGVLAVIQDESDLIETTMSAILPALIAGIPCTWHIFSAAQFSDRYNVPADQIDGKVRSLIHDEKYWMALNVRANATDALYDSLTGGSTPFNSTDYFQGIYESGRDPATVSSAIVPNMRQLETIYGSYLRDDYLPSLFGNLTDSISSERIMAASDLKFNYIDQRPFYDAQILVPLQVGLIYCLLLTFFQLSLFGPLHREMAKILKPKHMILYRIGIAWLTYFFLSLFFCAVSAIFQIDFTKAFGRGGFIVYWMSTWLLMMALGGANENMISLIITFGPQYLGFWLMTWIVLNISCSFYPLVLNNQFYRYGYAMPIHNGVDIYKVIFLDLSKHKMGRNYGILVAWVALNTALLPFVLKTVGKRMQKKAAAAAAAANR</sequence>
<dbReference type="GeneID" id="11500851"/>
<keyword evidence="4" id="KW-1185">Reference proteome</keyword>
<dbReference type="KEGG" id="tdl:TDEL_0E04870"/>
<protein>
    <recommendedName>
        <fullName evidence="2">DUF3533 domain-containing protein</fullName>
    </recommendedName>
</protein>
<dbReference type="InterPro" id="IPR022703">
    <property type="entry name" value="DUF3533"/>
</dbReference>
<name>G8ZVT6_TORDE</name>
<dbReference type="GO" id="GO:0016020">
    <property type="term" value="C:membrane"/>
    <property type="evidence" value="ECO:0007669"/>
    <property type="project" value="TreeGrafter"/>
</dbReference>
<dbReference type="OrthoDB" id="2140105at2759"/>
<dbReference type="Proteomes" id="UP000005627">
    <property type="component" value="Chromosome 5"/>
</dbReference>
<dbReference type="InterPro" id="IPR053001">
    <property type="entry name" value="MNNG_permease-like"/>
</dbReference>
<evidence type="ECO:0000256" key="1">
    <source>
        <dbReference type="SAM" id="Phobius"/>
    </source>
</evidence>
<dbReference type="InParanoid" id="G8ZVT6"/>
<feature type="transmembrane region" description="Helical" evidence="1">
    <location>
        <begin position="359"/>
        <end position="379"/>
    </location>
</feature>
<evidence type="ECO:0000313" key="4">
    <source>
        <dbReference type="Proteomes" id="UP000005627"/>
    </source>
</evidence>
<evidence type="ECO:0000259" key="2">
    <source>
        <dbReference type="Pfam" id="PF12051"/>
    </source>
</evidence>
<feature type="domain" description="DUF3533" evidence="2">
    <location>
        <begin position="52"/>
        <end position="427"/>
    </location>
</feature>
<dbReference type="RefSeq" id="XP_003681941.1">
    <property type="nucleotide sequence ID" value="XM_003681893.1"/>
</dbReference>
<dbReference type="HOGENOM" id="CLU_020178_0_1_1"/>
<reference evidence="3 4" key="1">
    <citation type="journal article" date="2011" name="Proc. Natl. Acad. Sci. U.S.A.">
        <title>Evolutionary erosion of yeast sex chromosomes by mating-type switching accidents.</title>
        <authorList>
            <person name="Gordon J.L."/>
            <person name="Armisen D."/>
            <person name="Proux-Wera E."/>
            <person name="Oheigeartaigh S.S."/>
            <person name="Byrne K.P."/>
            <person name="Wolfe K.H."/>
        </authorList>
    </citation>
    <scope>NUCLEOTIDE SEQUENCE [LARGE SCALE GENOMIC DNA]</scope>
    <source>
        <strain evidence="4">ATCC 10662 / CBS 1146 / NBRC 0425 / NCYC 2629 / NRRL Y-866</strain>
    </source>
</reference>
<keyword evidence="1" id="KW-0812">Transmembrane</keyword>
<dbReference type="eggNOG" id="ENOG502QUA0">
    <property type="taxonomic scope" value="Eukaryota"/>
</dbReference>
<organism evidence="3 4">
    <name type="scientific">Torulaspora delbrueckii</name>
    <name type="common">Yeast</name>
    <name type="synonym">Candida colliculosa</name>
    <dbReference type="NCBI Taxonomy" id="4950"/>
    <lineage>
        <taxon>Eukaryota</taxon>
        <taxon>Fungi</taxon>
        <taxon>Dikarya</taxon>
        <taxon>Ascomycota</taxon>
        <taxon>Saccharomycotina</taxon>
        <taxon>Saccharomycetes</taxon>
        <taxon>Saccharomycetales</taxon>
        <taxon>Saccharomycetaceae</taxon>
        <taxon>Torulaspora</taxon>
    </lineage>
</organism>
<feature type="transmembrane region" description="Helical" evidence="1">
    <location>
        <begin position="416"/>
        <end position="434"/>
    </location>
</feature>
<accession>G8ZVT6</accession>
<feature type="transmembrane region" description="Helical" evidence="1">
    <location>
        <begin position="292"/>
        <end position="315"/>
    </location>
</feature>
<dbReference type="Pfam" id="PF12051">
    <property type="entry name" value="DUF3533"/>
    <property type="match status" value="1"/>
</dbReference>
<dbReference type="STRING" id="1076872.G8ZVT6"/>
<dbReference type="EMBL" id="HE616746">
    <property type="protein sequence ID" value="CCE92730.1"/>
    <property type="molecule type" value="Genomic_DNA"/>
</dbReference>
<feature type="transmembrane region" description="Helical" evidence="1">
    <location>
        <begin position="249"/>
        <end position="271"/>
    </location>
</feature>
<keyword evidence="1" id="KW-0472">Membrane</keyword>